<dbReference type="InterPro" id="IPR002577">
    <property type="entry name" value="HTH_HxlR"/>
</dbReference>
<evidence type="ECO:0000259" key="4">
    <source>
        <dbReference type="PROSITE" id="PS51118"/>
    </source>
</evidence>
<dbReference type="GO" id="GO:0003677">
    <property type="term" value="F:DNA binding"/>
    <property type="evidence" value="ECO:0007669"/>
    <property type="project" value="UniProtKB-KW"/>
</dbReference>
<protein>
    <submittedName>
        <fullName evidence="5">Transcriptional regulator</fullName>
    </submittedName>
</protein>
<dbReference type="InterPro" id="IPR036388">
    <property type="entry name" value="WH-like_DNA-bd_sf"/>
</dbReference>
<comment type="caution">
    <text evidence="5">The sequence shown here is derived from an EMBL/GenBank/DDBJ whole genome shotgun (WGS) entry which is preliminary data.</text>
</comment>
<organism evidence="5 6">
    <name type="scientific">Parenemella sanctibonifatiensis</name>
    <dbReference type="NCBI Taxonomy" id="2016505"/>
    <lineage>
        <taxon>Bacteria</taxon>
        <taxon>Bacillati</taxon>
        <taxon>Actinomycetota</taxon>
        <taxon>Actinomycetes</taxon>
        <taxon>Propionibacteriales</taxon>
        <taxon>Propionibacteriaceae</taxon>
        <taxon>Parenemella</taxon>
    </lineage>
</organism>
<gene>
    <name evidence="5" type="ORF">CGZ92_13220</name>
</gene>
<dbReference type="PROSITE" id="PS51118">
    <property type="entry name" value="HTH_HXLR"/>
    <property type="match status" value="1"/>
</dbReference>
<dbReference type="PANTHER" id="PTHR33204">
    <property type="entry name" value="TRANSCRIPTIONAL REGULATOR, MARR FAMILY"/>
    <property type="match status" value="1"/>
</dbReference>
<sequence length="215" mass="23658">MPIKRSYADHGDACATAHAMELLGDRWTYPIVRELMLAPKRFSELAEGVRGITPATLTTRLRDLESAGLVERVELPAPARATAYEASPWARELAPIFEALGRWAQASPTRAVDGCGLTPDAMVQSMMTMAPEHGPEQPLELELRLRDDREPNAPAYTYRLLWEQRLQITRGQAPGAEVLEGDSSTLAGVLYEGVPVEELRVHGDEVRRLVAAFAG</sequence>
<keyword evidence="3" id="KW-0804">Transcription</keyword>
<proteinExistence type="predicted"/>
<evidence type="ECO:0000256" key="2">
    <source>
        <dbReference type="ARBA" id="ARBA00023125"/>
    </source>
</evidence>
<dbReference type="EMBL" id="NMVI01000029">
    <property type="protein sequence ID" value="OYN84015.1"/>
    <property type="molecule type" value="Genomic_DNA"/>
</dbReference>
<keyword evidence="1" id="KW-0805">Transcription regulation</keyword>
<dbReference type="Gene3D" id="1.10.10.10">
    <property type="entry name" value="Winged helix-like DNA-binding domain superfamily/Winged helix DNA-binding domain"/>
    <property type="match status" value="1"/>
</dbReference>
<dbReference type="SUPFAM" id="SSF46785">
    <property type="entry name" value="Winged helix' DNA-binding domain"/>
    <property type="match status" value="1"/>
</dbReference>
<dbReference type="CDD" id="cd00090">
    <property type="entry name" value="HTH_ARSR"/>
    <property type="match status" value="1"/>
</dbReference>
<feature type="domain" description="HTH hxlR-type" evidence="4">
    <location>
        <begin position="14"/>
        <end position="112"/>
    </location>
</feature>
<accession>A0A255E3A6</accession>
<name>A0A255E3A6_9ACTN</name>
<dbReference type="InterPro" id="IPR036390">
    <property type="entry name" value="WH_DNA-bd_sf"/>
</dbReference>
<evidence type="ECO:0000313" key="5">
    <source>
        <dbReference type="EMBL" id="OYN84015.1"/>
    </source>
</evidence>
<dbReference type="Pfam" id="PF01638">
    <property type="entry name" value="HxlR"/>
    <property type="match status" value="1"/>
</dbReference>
<evidence type="ECO:0000256" key="1">
    <source>
        <dbReference type="ARBA" id="ARBA00023015"/>
    </source>
</evidence>
<evidence type="ECO:0000256" key="3">
    <source>
        <dbReference type="ARBA" id="ARBA00023163"/>
    </source>
</evidence>
<dbReference type="PANTHER" id="PTHR33204:SF18">
    <property type="entry name" value="TRANSCRIPTIONAL REGULATORY PROTEIN"/>
    <property type="match status" value="1"/>
</dbReference>
<dbReference type="InterPro" id="IPR011991">
    <property type="entry name" value="ArsR-like_HTH"/>
</dbReference>
<dbReference type="RefSeq" id="WP_094451857.1">
    <property type="nucleotide sequence ID" value="NZ_NMVI01000029.1"/>
</dbReference>
<dbReference type="AlphaFoldDB" id="A0A255E3A6"/>
<dbReference type="Proteomes" id="UP000216533">
    <property type="component" value="Unassembled WGS sequence"/>
</dbReference>
<keyword evidence="2" id="KW-0238">DNA-binding</keyword>
<evidence type="ECO:0000313" key="6">
    <source>
        <dbReference type="Proteomes" id="UP000216533"/>
    </source>
</evidence>
<reference evidence="5 6" key="1">
    <citation type="submission" date="2017-07" db="EMBL/GenBank/DDBJ databases">
        <title>Draft whole genome sequences of clinical Proprionibacteriaceae strains.</title>
        <authorList>
            <person name="Bernier A.-M."/>
            <person name="Bernard K."/>
            <person name="Domingo M.-C."/>
        </authorList>
    </citation>
    <scope>NUCLEOTIDE SEQUENCE [LARGE SCALE GENOMIC DNA]</scope>
    <source>
        <strain evidence="5 6">NML 160184</strain>
    </source>
</reference>